<proteinExistence type="predicted"/>
<name>A0AAP0R7Z8_LIQFO</name>
<keyword evidence="1" id="KW-0880">Kelch repeat</keyword>
<accession>A0AAP0R7Z8</accession>
<dbReference type="EMBL" id="JBBPBK010000013">
    <property type="protein sequence ID" value="KAK9272865.1"/>
    <property type="molecule type" value="Genomic_DNA"/>
</dbReference>
<dbReference type="SMART" id="SM00612">
    <property type="entry name" value="Kelch"/>
    <property type="match status" value="2"/>
</dbReference>
<evidence type="ECO:0000259" key="3">
    <source>
        <dbReference type="Pfam" id="PF25210"/>
    </source>
</evidence>
<dbReference type="Gene3D" id="2.120.10.80">
    <property type="entry name" value="Kelch-type beta propeller"/>
    <property type="match status" value="1"/>
</dbReference>
<dbReference type="Proteomes" id="UP001415857">
    <property type="component" value="Unassembled WGS sequence"/>
</dbReference>
<reference evidence="4 5" key="1">
    <citation type="journal article" date="2024" name="Plant J.">
        <title>Genome sequences and population genomics reveal climatic adaptation and genomic divergence between two closely related sweetgum species.</title>
        <authorList>
            <person name="Xu W.Q."/>
            <person name="Ren C.Q."/>
            <person name="Zhang X.Y."/>
            <person name="Comes H.P."/>
            <person name="Liu X.H."/>
            <person name="Li Y.G."/>
            <person name="Kettle C.J."/>
            <person name="Jalonen R."/>
            <person name="Gaisberger H."/>
            <person name="Ma Y.Z."/>
            <person name="Qiu Y.X."/>
        </authorList>
    </citation>
    <scope>NUCLEOTIDE SEQUENCE [LARGE SCALE GENOMIC DNA]</scope>
    <source>
        <strain evidence="4">Hangzhou</strain>
    </source>
</reference>
<evidence type="ECO:0000313" key="4">
    <source>
        <dbReference type="EMBL" id="KAK9272865.1"/>
    </source>
</evidence>
<dbReference type="InterPro" id="IPR015915">
    <property type="entry name" value="Kelch-typ_b-propeller"/>
</dbReference>
<dbReference type="Pfam" id="PF25210">
    <property type="entry name" value="Kelch_FKB95"/>
    <property type="match status" value="1"/>
</dbReference>
<keyword evidence="5" id="KW-1185">Reference proteome</keyword>
<evidence type="ECO:0000313" key="5">
    <source>
        <dbReference type="Proteomes" id="UP001415857"/>
    </source>
</evidence>
<comment type="caution">
    <text evidence="4">The sequence shown here is derived from an EMBL/GenBank/DDBJ whole genome shotgun (WGS) entry which is preliminary data.</text>
</comment>
<dbReference type="AlphaFoldDB" id="A0AAP0R7Z8"/>
<gene>
    <name evidence="4" type="ORF">L1049_003243</name>
</gene>
<dbReference type="PANTHER" id="PTHR46344">
    <property type="entry name" value="OS02G0202900 PROTEIN"/>
    <property type="match status" value="1"/>
</dbReference>
<sequence>MAIGLAMFMLRAKASRIMPHRSSSSSSPSPSPDQPEEIEKFIWFKGYNRDKNAEWYAFDVSRNDFKFKRKKKMMTKRKKMMSRKQILEEGKRRRHKIHCRLEGSPVHHHNGDEKLGMRKLSPLLVMKGCELESCVAFGTVIYSIGGDDCMLDRVGCYDFTCPSNDWKNAPSMMKARCTPRAVVLDGKIYVMGGVEREGWKPWDMFFDSVEVFDPRIEKWELLPEIPSQLTTHPSKFFCAALESSKTILVGVPESNAIYVYDVMKKTWDVFPHEIDRFWVDGQPVVVGQTLYWFARKLYAYDLEKKIWFSGSIKGLETDYMIENWGNTACIPRFFHLRGEEFCLIWSENYRDTSHNLVSRCHCRCHCVKLRVSKDADLKSKEYCLNAVAKSCQSYLLDHQFCIVDALLL</sequence>
<dbReference type="SUPFAM" id="SSF117281">
    <property type="entry name" value="Kelch motif"/>
    <property type="match status" value="1"/>
</dbReference>
<organism evidence="4 5">
    <name type="scientific">Liquidambar formosana</name>
    <name type="common">Formosan gum</name>
    <dbReference type="NCBI Taxonomy" id="63359"/>
    <lineage>
        <taxon>Eukaryota</taxon>
        <taxon>Viridiplantae</taxon>
        <taxon>Streptophyta</taxon>
        <taxon>Embryophyta</taxon>
        <taxon>Tracheophyta</taxon>
        <taxon>Spermatophyta</taxon>
        <taxon>Magnoliopsida</taxon>
        <taxon>eudicotyledons</taxon>
        <taxon>Gunneridae</taxon>
        <taxon>Pentapetalae</taxon>
        <taxon>Saxifragales</taxon>
        <taxon>Altingiaceae</taxon>
        <taxon>Liquidambar</taxon>
    </lineage>
</organism>
<dbReference type="InterPro" id="IPR057499">
    <property type="entry name" value="Kelch_FKB95"/>
</dbReference>
<keyword evidence="2" id="KW-0677">Repeat</keyword>
<protein>
    <recommendedName>
        <fullName evidence="3">FKB95-like N-terminal Kelch domain-containing protein</fullName>
    </recommendedName>
</protein>
<dbReference type="InterPro" id="IPR006652">
    <property type="entry name" value="Kelch_1"/>
</dbReference>
<evidence type="ECO:0000256" key="2">
    <source>
        <dbReference type="ARBA" id="ARBA00022737"/>
    </source>
</evidence>
<dbReference type="PANTHER" id="PTHR46344:SF27">
    <property type="entry name" value="KELCH REPEAT SUPERFAMILY PROTEIN"/>
    <property type="match status" value="1"/>
</dbReference>
<feature type="domain" description="FKB95-like N-terminal Kelch" evidence="3">
    <location>
        <begin position="132"/>
        <end position="348"/>
    </location>
</feature>
<evidence type="ECO:0000256" key="1">
    <source>
        <dbReference type="ARBA" id="ARBA00022441"/>
    </source>
</evidence>